<dbReference type="OrthoDB" id="9812068at2"/>
<evidence type="ECO:0000259" key="8">
    <source>
        <dbReference type="PROSITE" id="PS50106"/>
    </source>
</evidence>
<dbReference type="InterPro" id="IPR001478">
    <property type="entry name" value="PDZ"/>
</dbReference>
<proteinExistence type="inferred from homology"/>
<dbReference type="Pfam" id="PF03572">
    <property type="entry name" value="Peptidase_S41"/>
    <property type="match status" value="1"/>
</dbReference>
<comment type="similarity">
    <text evidence="1 5">Belongs to the peptidase S41A family.</text>
</comment>
<dbReference type="Pfam" id="PF22694">
    <property type="entry name" value="CtpB_N-like"/>
    <property type="match status" value="1"/>
</dbReference>
<dbReference type="FunFam" id="2.30.42.10:FF:000063">
    <property type="entry name" value="Peptidase, S41 family"/>
    <property type="match status" value="1"/>
</dbReference>
<name>A0A1G8BLY5_9BURK</name>
<gene>
    <name evidence="9" type="ORF">SAMN05216466_10989</name>
</gene>
<organism evidence="9 10">
    <name type="scientific">Paraburkholderia phenazinium</name>
    <dbReference type="NCBI Taxonomy" id="60549"/>
    <lineage>
        <taxon>Bacteria</taxon>
        <taxon>Pseudomonadati</taxon>
        <taxon>Pseudomonadota</taxon>
        <taxon>Betaproteobacteria</taxon>
        <taxon>Burkholderiales</taxon>
        <taxon>Burkholderiaceae</taxon>
        <taxon>Paraburkholderia</taxon>
    </lineage>
</organism>
<dbReference type="RefSeq" id="WP_090686389.1">
    <property type="nucleotide sequence ID" value="NZ_CADERL010000004.1"/>
</dbReference>
<dbReference type="PANTHER" id="PTHR32060">
    <property type="entry name" value="TAIL-SPECIFIC PROTEASE"/>
    <property type="match status" value="1"/>
</dbReference>
<evidence type="ECO:0000256" key="3">
    <source>
        <dbReference type="ARBA" id="ARBA00022801"/>
    </source>
</evidence>
<sequence>MRNLPRFFTLSVTCGAIAMLSASASAAQPPSAPLPLDQLRLFAEVFGQIKQEYVQPVDDSKLLTAAIKGMVSSLDPHSAYLDKTDFKDLQEQISGRFAGIGIESGAEDGLIKVIAPIDDTPAFRAGIRPGDLIMSIDNKPVRGMTPDQASALMRGTPGTQVTLTLYRKSENRTFPLTVTRALIKLQSVKTARLAPGYAYVRITNFQEDTTPDLAAKLRIIAGQQPDLKGLILDLRNNGGGLVESAVGVAGAFLPRDSVVVTTNGQVEYSKRAYRDNYAYYRLASFDGDPLQDEPAIFKTVPMIVLTNAYTASASASEIVAGALQDAHRALILGKITFGKGSVQTSMPLSPDTALRLTTAYYYTPSGRSIQDIGIRPDVAVDQFADGDPDDALVTREADYPNHLANIQDPNEKKELEAREHDRQEQLRLLEEQSDRETPEQRQKDRERAPVEFGSSDDFMLQQALNKLQGKPVQLSKALLERRLVQSDAPASSVAESAAR</sequence>
<evidence type="ECO:0000256" key="2">
    <source>
        <dbReference type="ARBA" id="ARBA00022670"/>
    </source>
</evidence>
<dbReference type="Gene3D" id="2.30.42.10">
    <property type="match status" value="1"/>
</dbReference>
<dbReference type="Gene3D" id="3.30.750.44">
    <property type="match status" value="1"/>
</dbReference>
<dbReference type="Gene3D" id="3.90.226.10">
    <property type="entry name" value="2-enoyl-CoA Hydratase, Chain A, domain 1"/>
    <property type="match status" value="1"/>
</dbReference>
<dbReference type="GO" id="GO:0030288">
    <property type="term" value="C:outer membrane-bounded periplasmic space"/>
    <property type="evidence" value="ECO:0007669"/>
    <property type="project" value="TreeGrafter"/>
</dbReference>
<feature type="region of interest" description="Disordered" evidence="6">
    <location>
        <begin position="417"/>
        <end position="456"/>
    </location>
</feature>
<dbReference type="EMBL" id="FNCJ01000009">
    <property type="protein sequence ID" value="SDH34098.1"/>
    <property type="molecule type" value="Genomic_DNA"/>
</dbReference>
<evidence type="ECO:0000313" key="10">
    <source>
        <dbReference type="Proteomes" id="UP000199706"/>
    </source>
</evidence>
<dbReference type="GO" id="GO:0004175">
    <property type="term" value="F:endopeptidase activity"/>
    <property type="evidence" value="ECO:0007669"/>
    <property type="project" value="TreeGrafter"/>
</dbReference>
<evidence type="ECO:0000256" key="1">
    <source>
        <dbReference type="ARBA" id="ARBA00009179"/>
    </source>
</evidence>
<dbReference type="SUPFAM" id="SSF52096">
    <property type="entry name" value="ClpP/crotonase"/>
    <property type="match status" value="1"/>
</dbReference>
<dbReference type="CDD" id="cd07560">
    <property type="entry name" value="Peptidase_S41_CPP"/>
    <property type="match status" value="1"/>
</dbReference>
<reference evidence="9 10" key="1">
    <citation type="submission" date="2016-10" db="EMBL/GenBank/DDBJ databases">
        <authorList>
            <person name="de Groot N.N."/>
        </authorList>
    </citation>
    <scope>NUCLEOTIDE SEQUENCE [LARGE SCALE GENOMIC DNA]</scope>
    <source>
        <strain evidence="9 10">LMG 2247</strain>
    </source>
</reference>
<dbReference type="InterPro" id="IPR005151">
    <property type="entry name" value="Tail-specific_protease"/>
</dbReference>
<dbReference type="AlphaFoldDB" id="A0A1G8BLY5"/>
<dbReference type="InterPro" id="IPR055210">
    <property type="entry name" value="CtpA/B_N"/>
</dbReference>
<keyword evidence="3 5" id="KW-0378">Hydrolase</keyword>
<accession>A0A1G8BLY5</accession>
<dbReference type="GO" id="GO:0007165">
    <property type="term" value="P:signal transduction"/>
    <property type="evidence" value="ECO:0007669"/>
    <property type="project" value="TreeGrafter"/>
</dbReference>
<dbReference type="InterPro" id="IPR029045">
    <property type="entry name" value="ClpP/crotonase-like_dom_sf"/>
</dbReference>
<dbReference type="SMART" id="SM00228">
    <property type="entry name" value="PDZ"/>
    <property type="match status" value="1"/>
</dbReference>
<dbReference type="SUPFAM" id="SSF50156">
    <property type="entry name" value="PDZ domain-like"/>
    <property type="match status" value="1"/>
</dbReference>
<dbReference type="NCBIfam" id="TIGR00225">
    <property type="entry name" value="prc"/>
    <property type="match status" value="1"/>
</dbReference>
<feature type="compositionally biased region" description="Basic and acidic residues" evidence="6">
    <location>
        <begin position="417"/>
        <end position="449"/>
    </location>
</feature>
<feature type="domain" description="PDZ" evidence="8">
    <location>
        <begin position="86"/>
        <end position="168"/>
    </location>
</feature>
<dbReference type="SMART" id="SM00245">
    <property type="entry name" value="TSPc"/>
    <property type="match status" value="1"/>
</dbReference>
<dbReference type="PROSITE" id="PS50106">
    <property type="entry name" value="PDZ"/>
    <property type="match status" value="1"/>
</dbReference>
<evidence type="ECO:0000256" key="7">
    <source>
        <dbReference type="SAM" id="SignalP"/>
    </source>
</evidence>
<keyword evidence="2 5" id="KW-0645">Protease</keyword>
<dbReference type="FunFam" id="3.30.750.44:FF:000001">
    <property type="entry name" value="S41 family peptidase"/>
    <property type="match status" value="1"/>
</dbReference>
<evidence type="ECO:0000256" key="4">
    <source>
        <dbReference type="ARBA" id="ARBA00022825"/>
    </source>
</evidence>
<dbReference type="Pfam" id="PF17820">
    <property type="entry name" value="PDZ_6"/>
    <property type="match status" value="1"/>
</dbReference>
<evidence type="ECO:0000256" key="5">
    <source>
        <dbReference type="RuleBase" id="RU004404"/>
    </source>
</evidence>
<dbReference type="GO" id="GO:0008236">
    <property type="term" value="F:serine-type peptidase activity"/>
    <property type="evidence" value="ECO:0007669"/>
    <property type="project" value="UniProtKB-KW"/>
</dbReference>
<dbReference type="InterPro" id="IPR004447">
    <property type="entry name" value="Peptidase_S41A"/>
</dbReference>
<dbReference type="InterPro" id="IPR036034">
    <property type="entry name" value="PDZ_sf"/>
</dbReference>
<evidence type="ECO:0000313" key="9">
    <source>
        <dbReference type="EMBL" id="SDH34098.1"/>
    </source>
</evidence>
<evidence type="ECO:0000256" key="6">
    <source>
        <dbReference type="SAM" id="MobiDB-lite"/>
    </source>
</evidence>
<keyword evidence="7" id="KW-0732">Signal</keyword>
<dbReference type="PANTHER" id="PTHR32060:SF30">
    <property type="entry name" value="CARBOXY-TERMINAL PROCESSING PROTEASE CTPA"/>
    <property type="match status" value="1"/>
</dbReference>
<dbReference type="CDD" id="cd06782">
    <property type="entry name" value="cpPDZ_CPP-like"/>
    <property type="match status" value="1"/>
</dbReference>
<feature type="chain" id="PRO_5011683931" evidence="7">
    <location>
        <begin position="27"/>
        <end position="499"/>
    </location>
</feature>
<dbReference type="InterPro" id="IPR041489">
    <property type="entry name" value="PDZ_6"/>
</dbReference>
<dbReference type="Proteomes" id="UP000199706">
    <property type="component" value="Unassembled WGS sequence"/>
</dbReference>
<dbReference type="GO" id="GO:0006508">
    <property type="term" value="P:proteolysis"/>
    <property type="evidence" value="ECO:0007669"/>
    <property type="project" value="UniProtKB-KW"/>
</dbReference>
<feature type="signal peptide" evidence="7">
    <location>
        <begin position="1"/>
        <end position="26"/>
    </location>
</feature>
<protein>
    <submittedName>
        <fullName evidence="9">Carboxyl-terminal processing protease</fullName>
    </submittedName>
</protein>
<keyword evidence="4 5" id="KW-0720">Serine protease</keyword>